<keyword evidence="6 11" id="KW-0822">Tryptophan biosynthesis</keyword>
<proteinExistence type="inferred from homology"/>
<evidence type="ECO:0000256" key="8">
    <source>
        <dbReference type="ARBA" id="ARBA00023141"/>
    </source>
</evidence>
<dbReference type="HAMAP" id="MF_00133">
    <property type="entry name" value="Trp_synth_beta"/>
    <property type="match status" value="1"/>
</dbReference>
<evidence type="ECO:0000256" key="4">
    <source>
        <dbReference type="ARBA" id="ARBA00011270"/>
    </source>
</evidence>
<comment type="catalytic activity">
    <reaction evidence="10 11">
        <text>(1S,2R)-1-C-(indol-3-yl)glycerol 3-phosphate + L-serine = D-glyceraldehyde 3-phosphate + L-tryptophan + H2O</text>
        <dbReference type="Rhea" id="RHEA:10532"/>
        <dbReference type="ChEBI" id="CHEBI:15377"/>
        <dbReference type="ChEBI" id="CHEBI:33384"/>
        <dbReference type="ChEBI" id="CHEBI:57912"/>
        <dbReference type="ChEBI" id="CHEBI:58866"/>
        <dbReference type="ChEBI" id="CHEBI:59776"/>
        <dbReference type="EC" id="4.2.1.20"/>
    </reaction>
</comment>
<evidence type="ECO:0000256" key="3">
    <source>
        <dbReference type="ARBA" id="ARBA00009982"/>
    </source>
</evidence>
<comment type="caution">
    <text evidence="14">The sequence shown here is derived from an EMBL/GenBank/DDBJ whole genome shotgun (WGS) entry which is preliminary data.</text>
</comment>
<evidence type="ECO:0000256" key="12">
    <source>
        <dbReference type="SAM" id="MobiDB-lite"/>
    </source>
</evidence>
<dbReference type="PIRSF" id="PIRSF001413">
    <property type="entry name" value="Trp_syn_beta"/>
    <property type="match status" value="1"/>
</dbReference>
<sequence>MTEHNGSDDRTGHEHDSHDPDERGYFGEFGGRFIPEALIPALEELSAEYDKARLDPDFVNELLRLLSDYAGRPSLLTEAPRFARHAGGAQIWLKREDLNHTGSHKINNVLGQALLTKRMGKKRVIAETGAGQHGVATATACALLDLDCVIYMGEVDTERQALNVARMRLLGAEVVPVKTGSRTLKDAINEALRDWVTNVETTHYLLGTAAASHPFPLMVRNFHRIIGIEARRQMLAKAGRLPDAVAACVGGGSNAIGIFHGFIDDKDVRLVGYEPAGHGIESGEHGATLSEGSPGLLHGSRSYLLQDEDGQITEAYSISAGLDYPGVGPEHSYLKDSGRAEYYSVTDDEAMEAFQLLSRTEGIIPAIESSHALAGAIRLGKELGPDGVILVSLSGRGDKDMDTAAKFFGLVGEDA</sequence>
<dbReference type="NCBIfam" id="TIGR00263">
    <property type="entry name" value="trpB"/>
    <property type="match status" value="1"/>
</dbReference>
<dbReference type="PANTHER" id="PTHR48077">
    <property type="entry name" value="TRYPTOPHAN SYNTHASE-RELATED"/>
    <property type="match status" value="1"/>
</dbReference>
<comment type="subunit">
    <text evidence="4 11">Tetramer of two alpha and two beta chains.</text>
</comment>
<evidence type="ECO:0000313" key="14">
    <source>
        <dbReference type="EMBL" id="NRN63481.1"/>
    </source>
</evidence>
<dbReference type="InterPro" id="IPR006654">
    <property type="entry name" value="Trp_synth_beta"/>
</dbReference>
<evidence type="ECO:0000256" key="11">
    <source>
        <dbReference type="HAMAP-Rule" id="MF_00133"/>
    </source>
</evidence>
<evidence type="ECO:0000313" key="15">
    <source>
        <dbReference type="Proteomes" id="UP000763557"/>
    </source>
</evidence>
<keyword evidence="9 11" id="KW-0456">Lyase</keyword>
<dbReference type="InterPro" id="IPR006653">
    <property type="entry name" value="Trp_synth_b_CS"/>
</dbReference>
<dbReference type="SUPFAM" id="SSF53686">
    <property type="entry name" value="Tryptophan synthase beta subunit-like PLP-dependent enzymes"/>
    <property type="match status" value="1"/>
</dbReference>
<dbReference type="Gene3D" id="3.40.50.1100">
    <property type="match status" value="2"/>
</dbReference>
<dbReference type="PROSITE" id="PS00168">
    <property type="entry name" value="TRP_SYNTHASE_BETA"/>
    <property type="match status" value="1"/>
</dbReference>
<name>A0ABX2EXJ8_9PSEU</name>
<evidence type="ECO:0000256" key="10">
    <source>
        <dbReference type="ARBA" id="ARBA00049047"/>
    </source>
</evidence>
<keyword evidence="5 11" id="KW-0028">Amino-acid biosynthesis</keyword>
<dbReference type="CDD" id="cd06446">
    <property type="entry name" value="Trp-synth_B"/>
    <property type="match status" value="1"/>
</dbReference>
<dbReference type="Pfam" id="PF00291">
    <property type="entry name" value="PALP"/>
    <property type="match status" value="1"/>
</dbReference>
<dbReference type="EC" id="4.2.1.20" evidence="11"/>
<evidence type="ECO:0000259" key="13">
    <source>
        <dbReference type="Pfam" id="PF00291"/>
    </source>
</evidence>
<keyword evidence="7 11" id="KW-0663">Pyridoxal phosphate</keyword>
<evidence type="ECO:0000256" key="5">
    <source>
        <dbReference type="ARBA" id="ARBA00022605"/>
    </source>
</evidence>
<evidence type="ECO:0000256" key="6">
    <source>
        <dbReference type="ARBA" id="ARBA00022822"/>
    </source>
</evidence>
<gene>
    <name evidence="11" type="primary">trpB</name>
    <name evidence="14" type="ORF">GC106_6820</name>
</gene>
<keyword evidence="8 11" id="KW-0057">Aromatic amino acid biosynthesis</keyword>
<dbReference type="EMBL" id="JAAATY010000001">
    <property type="protein sequence ID" value="NRN63481.1"/>
    <property type="molecule type" value="Genomic_DNA"/>
</dbReference>
<dbReference type="Proteomes" id="UP000763557">
    <property type="component" value="Unassembled WGS sequence"/>
</dbReference>
<organism evidence="14 15">
    <name type="scientific">Kibdelosporangium persicum</name>
    <dbReference type="NCBI Taxonomy" id="2698649"/>
    <lineage>
        <taxon>Bacteria</taxon>
        <taxon>Bacillati</taxon>
        <taxon>Actinomycetota</taxon>
        <taxon>Actinomycetes</taxon>
        <taxon>Pseudonocardiales</taxon>
        <taxon>Pseudonocardiaceae</taxon>
        <taxon>Kibdelosporangium</taxon>
    </lineage>
</organism>
<comment type="cofactor">
    <cofactor evidence="1 11">
        <name>pyridoxal 5'-phosphate</name>
        <dbReference type="ChEBI" id="CHEBI:597326"/>
    </cofactor>
</comment>
<accession>A0ABX2EXJ8</accession>
<reference evidence="14 15" key="1">
    <citation type="submission" date="2020-01" db="EMBL/GenBank/DDBJ databases">
        <title>Kibdelosporangium persica a novel Actinomycetes from a hot desert in Iran.</title>
        <authorList>
            <person name="Safaei N."/>
            <person name="Zaburannyi N."/>
            <person name="Mueller R."/>
            <person name="Wink J."/>
        </authorList>
    </citation>
    <scope>NUCLEOTIDE SEQUENCE [LARGE SCALE GENOMIC DNA]</scope>
    <source>
        <strain evidence="14 15">4NS15</strain>
    </source>
</reference>
<evidence type="ECO:0000256" key="9">
    <source>
        <dbReference type="ARBA" id="ARBA00023239"/>
    </source>
</evidence>
<feature type="region of interest" description="Disordered" evidence="12">
    <location>
        <begin position="1"/>
        <end position="24"/>
    </location>
</feature>
<protein>
    <recommendedName>
        <fullName evidence="11">Tryptophan synthase beta chain</fullName>
        <ecNumber evidence="11">4.2.1.20</ecNumber>
    </recommendedName>
</protein>
<dbReference type="InterPro" id="IPR001926">
    <property type="entry name" value="TrpB-like_PALP"/>
</dbReference>
<evidence type="ECO:0000256" key="2">
    <source>
        <dbReference type="ARBA" id="ARBA00004733"/>
    </source>
</evidence>
<keyword evidence="15" id="KW-1185">Reference proteome</keyword>
<dbReference type="InterPro" id="IPR023026">
    <property type="entry name" value="Trp_synth_beta/beta-like"/>
</dbReference>
<comment type="similarity">
    <text evidence="3 11">Belongs to the TrpB family.</text>
</comment>
<evidence type="ECO:0000256" key="1">
    <source>
        <dbReference type="ARBA" id="ARBA00001933"/>
    </source>
</evidence>
<feature type="modified residue" description="N6-(pyridoxal phosphate)lysine" evidence="11">
    <location>
        <position position="105"/>
    </location>
</feature>
<dbReference type="PANTHER" id="PTHR48077:SF3">
    <property type="entry name" value="TRYPTOPHAN SYNTHASE"/>
    <property type="match status" value="1"/>
</dbReference>
<feature type="domain" description="Tryptophan synthase beta chain-like PALP" evidence="13">
    <location>
        <begin position="71"/>
        <end position="395"/>
    </location>
</feature>
<comment type="function">
    <text evidence="11">The beta subunit is responsible for the synthesis of L-tryptophan from indole and L-serine.</text>
</comment>
<dbReference type="InterPro" id="IPR036052">
    <property type="entry name" value="TrpB-like_PALP_sf"/>
</dbReference>
<comment type="pathway">
    <text evidence="2 11">Amino-acid biosynthesis; L-tryptophan biosynthesis; L-tryptophan from chorismate: step 5/5.</text>
</comment>
<evidence type="ECO:0000256" key="7">
    <source>
        <dbReference type="ARBA" id="ARBA00022898"/>
    </source>
</evidence>